<dbReference type="EMBL" id="JBHEZZ010000004">
    <property type="protein sequence ID" value="MFC1401467.1"/>
    <property type="molecule type" value="Genomic_DNA"/>
</dbReference>
<dbReference type="Pfam" id="PF19850">
    <property type="entry name" value="DUF6325"/>
    <property type="match status" value="1"/>
</dbReference>
<sequence length="145" mass="15299">MAVGPVEYLVVAFPGSRFRGDLLPELKRLVDGGVIHILDLTFVKRDDDGVVSFLELDSLDAEEAAMFADIDGEVGGLLSEEDLAVMAEEIPAGSSAALLVWENTWAAPMTAAVRAAGGVVVAHERVPEALVELDLQAIAREGALS</sequence>
<proteinExistence type="predicted"/>
<organism evidence="1 2">
    <name type="scientific">Streptacidiphilus cavernicola</name>
    <dbReference type="NCBI Taxonomy" id="3342716"/>
    <lineage>
        <taxon>Bacteria</taxon>
        <taxon>Bacillati</taxon>
        <taxon>Actinomycetota</taxon>
        <taxon>Actinomycetes</taxon>
        <taxon>Kitasatosporales</taxon>
        <taxon>Streptomycetaceae</taxon>
        <taxon>Streptacidiphilus</taxon>
    </lineage>
</organism>
<dbReference type="RefSeq" id="WP_037596746.1">
    <property type="nucleotide sequence ID" value="NZ_JBHEZZ010000004.1"/>
</dbReference>
<gene>
    <name evidence="1" type="ORF">ACEZDJ_09220</name>
</gene>
<comment type="caution">
    <text evidence="1">The sequence shown here is derived from an EMBL/GenBank/DDBJ whole genome shotgun (WGS) entry which is preliminary data.</text>
</comment>
<dbReference type="Proteomes" id="UP001592528">
    <property type="component" value="Unassembled WGS sequence"/>
</dbReference>
<accession>A0ABV6UJ47</accession>
<dbReference type="InterPro" id="IPR046288">
    <property type="entry name" value="DUF6325"/>
</dbReference>
<evidence type="ECO:0000313" key="1">
    <source>
        <dbReference type="EMBL" id="MFC1401467.1"/>
    </source>
</evidence>
<reference evidence="1 2" key="1">
    <citation type="submission" date="2024-09" db="EMBL/GenBank/DDBJ databases">
        <authorList>
            <person name="Lee S.D."/>
        </authorList>
    </citation>
    <scope>NUCLEOTIDE SEQUENCE [LARGE SCALE GENOMIC DNA]</scope>
    <source>
        <strain evidence="1 2">N1-5</strain>
    </source>
</reference>
<keyword evidence="2" id="KW-1185">Reference proteome</keyword>
<evidence type="ECO:0000313" key="2">
    <source>
        <dbReference type="Proteomes" id="UP001592528"/>
    </source>
</evidence>
<protein>
    <submittedName>
        <fullName evidence="1">DUF6325 family protein</fullName>
    </submittedName>
</protein>
<name>A0ABV6UJ47_9ACTN</name>